<organism evidence="4 5">
    <name type="scientific">Anaeramoeba ignava</name>
    <name type="common">Anaerobic marine amoeba</name>
    <dbReference type="NCBI Taxonomy" id="1746090"/>
    <lineage>
        <taxon>Eukaryota</taxon>
        <taxon>Metamonada</taxon>
        <taxon>Anaeramoebidae</taxon>
        <taxon>Anaeramoeba</taxon>
    </lineage>
</organism>
<dbReference type="Gene3D" id="1.25.40.20">
    <property type="entry name" value="Ankyrin repeat-containing domain"/>
    <property type="match status" value="4"/>
</dbReference>
<feature type="repeat" description="ANK" evidence="3">
    <location>
        <begin position="884"/>
        <end position="913"/>
    </location>
</feature>
<feature type="repeat" description="ANK" evidence="3">
    <location>
        <begin position="377"/>
        <end position="409"/>
    </location>
</feature>
<accession>A0A9Q0RGQ1</accession>
<dbReference type="PRINTS" id="PR01415">
    <property type="entry name" value="ANKYRIN"/>
</dbReference>
<dbReference type="Pfam" id="PF12796">
    <property type="entry name" value="Ank_2"/>
    <property type="match status" value="4"/>
</dbReference>
<comment type="caution">
    <text evidence="4">The sequence shown here is derived from an EMBL/GenBank/DDBJ whole genome shotgun (WGS) entry which is preliminary data.</text>
</comment>
<dbReference type="PANTHER" id="PTHR24198:SF165">
    <property type="entry name" value="ANKYRIN REPEAT-CONTAINING PROTEIN-RELATED"/>
    <property type="match status" value="1"/>
</dbReference>
<evidence type="ECO:0000256" key="1">
    <source>
        <dbReference type="ARBA" id="ARBA00022737"/>
    </source>
</evidence>
<feature type="repeat" description="ANK" evidence="3">
    <location>
        <begin position="710"/>
        <end position="742"/>
    </location>
</feature>
<feature type="repeat" description="ANK" evidence="3">
    <location>
        <begin position="807"/>
        <end position="839"/>
    </location>
</feature>
<dbReference type="InterPro" id="IPR036770">
    <property type="entry name" value="Ankyrin_rpt-contain_sf"/>
</dbReference>
<dbReference type="Pfam" id="PF00023">
    <property type="entry name" value="Ank"/>
    <property type="match status" value="2"/>
</dbReference>
<dbReference type="Proteomes" id="UP001149090">
    <property type="component" value="Unassembled WGS sequence"/>
</dbReference>
<keyword evidence="1" id="KW-0677">Repeat</keyword>
<dbReference type="SMART" id="SM00248">
    <property type="entry name" value="ANK"/>
    <property type="match status" value="16"/>
</dbReference>
<dbReference type="SUPFAM" id="SSF48403">
    <property type="entry name" value="Ankyrin repeat"/>
    <property type="match status" value="2"/>
</dbReference>
<feature type="repeat" description="ANK" evidence="3">
    <location>
        <begin position="643"/>
        <end position="665"/>
    </location>
</feature>
<dbReference type="InterPro" id="IPR002110">
    <property type="entry name" value="Ankyrin_rpt"/>
</dbReference>
<dbReference type="PROSITE" id="PS50088">
    <property type="entry name" value="ANK_REPEAT"/>
    <property type="match status" value="8"/>
</dbReference>
<name>A0A9Q0RGQ1_ANAIG</name>
<dbReference type="AlphaFoldDB" id="A0A9Q0RGQ1"/>
<dbReference type="PROSITE" id="PS50297">
    <property type="entry name" value="ANK_REP_REGION"/>
    <property type="match status" value="6"/>
</dbReference>
<evidence type="ECO:0000313" key="5">
    <source>
        <dbReference type="Proteomes" id="UP001149090"/>
    </source>
</evidence>
<evidence type="ECO:0000256" key="2">
    <source>
        <dbReference type="ARBA" id="ARBA00023043"/>
    </source>
</evidence>
<protein>
    <submittedName>
        <fullName evidence="4">Ankyrin repeat-containing protein</fullName>
    </submittedName>
</protein>
<proteinExistence type="predicted"/>
<dbReference type="EMBL" id="JAPDFW010000011">
    <property type="protein sequence ID" value="KAJ5080321.1"/>
    <property type="molecule type" value="Genomic_DNA"/>
</dbReference>
<feature type="repeat" description="ANK" evidence="3">
    <location>
        <begin position="776"/>
        <end position="808"/>
    </location>
</feature>
<evidence type="ECO:0000313" key="4">
    <source>
        <dbReference type="EMBL" id="KAJ5080321.1"/>
    </source>
</evidence>
<gene>
    <name evidence="4" type="ORF">M0811_03806</name>
</gene>
<feature type="repeat" description="ANK" evidence="3">
    <location>
        <begin position="743"/>
        <end position="775"/>
    </location>
</feature>
<evidence type="ECO:0000256" key="3">
    <source>
        <dbReference type="PROSITE-ProRule" id="PRU00023"/>
    </source>
</evidence>
<keyword evidence="5" id="KW-1185">Reference proteome</keyword>
<keyword evidence="2 3" id="KW-0040">ANK repeat</keyword>
<reference evidence="4" key="1">
    <citation type="submission" date="2022-10" db="EMBL/GenBank/DDBJ databases">
        <title>Novel sulphate-reducing endosymbionts in the free-living metamonad Anaeramoeba.</title>
        <authorList>
            <person name="Jerlstrom-Hultqvist J."/>
            <person name="Cepicka I."/>
            <person name="Gallot-Lavallee L."/>
            <person name="Salas-Leiva D."/>
            <person name="Curtis B.A."/>
            <person name="Zahonova K."/>
            <person name="Pipaliya S."/>
            <person name="Dacks J."/>
            <person name="Roger A.J."/>
        </authorList>
    </citation>
    <scope>NUCLEOTIDE SEQUENCE</scope>
    <source>
        <strain evidence="4">BMAN</strain>
    </source>
</reference>
<dbReference type="PANTHER" id="PTHR24198">
    <property type="entry name" value="ANKYRIN REPEAT AND PROTEIN KINASE DOMAIN-CONTAINING PROTEIN"/>
    <property type="match status" value="1"/>
</dbReference>
<dbReference type="OrthoDB" id="341259at2759"/>
<feature type="repeat" description="ANK" evidence="3">
    <location>
        <begin position="677"/>
        <end position="709"/>
    </location>
</feature>
<sequence length="971" mass="110404">MDNLVGYLQNFRYTFQDEQELSTVEKQLYDLIDRAQQDPFPGIENPPPKMAKLLHDFKANCIEWFNLTKKSRKRGPIFLPKHLYNFQRYIQKFQVEMFEFSQTLINQNSDDPKTKSISKALEFWHSIPGKRPTDSAVLFDDFIHHYRASYSVLSIYAIDLLKEFMSAFVFQVTFMKVVEVFGFPFRNLSACKKAKCQKFELAAFGISKNCLYCQHPKEDHYIFPKYDLSNPPETPKIYEKNPAPPPGMKDIHVAVLRNDEKEVEKIIKKDKKVLEERTEDQSHMMPLTLAGQQGMKRMIDLLIKSGAKDIPECFFEAAKSNQQEIVLELLEQFPFLMKATDGNGETILHILTEDYDKEDLLKKILARKMDISNTNTQGKTALHKAVENNNPNAVKLLINHGANVNARDHKNITPLIQSVISSDDHIIDPQIVEILLNSGADPKCIDIENKTALHHAIIGNAPKEVIELLFKKSPETLSYIDKSGKTPVQYVIASGRKELFPLLAKFANITKKQSLLDEAIGNSQFEFAKQLLKNNQSSNEISPESMQIAIKSGDEELFHLLMDKGGPIDWVSEPERQNIIHQMTDSGFQFQKLYPKIGEVPLEVQEAENQDTCLHSAARKNEVELAKRIIEEKPSLVNFQNNQNETPIHTAIETGHQEVARVLIDSPEARLEMKDNQGETALSKASRLGQLEIVKLISKKGVDLNAVNKEGMTPLYQAAYFGHYEVLKNLIKNGANPRLTSRERWSPLHAAVHQQHKDCVQLLIQNDCPIDVANNALNTPLVFAAESGNLDILVFLLDHNASINLGGDWNPLTIAMKKGHTEIIKVLLKRGADIYRVDPEVNYECPNYLAMMLRYDGDEELWNILFSINSKMANFHGNDAFIPTPVFTAAVYKRIKTLKILLNHGADLKKKNSRSETVAEYISNFIGYEEILKILGVDEILTLDGREKIEMKISDLEDLLPEVPPHPDNLK</sequence>